<keyword evidence="7" id="KW-0067">ATP-binding</keyword>
<dbReference type="FunFam" id="3.30.230.10:FF:000017">
    <property type="entry name" value="Galactokinase"/>
    <property type="match status" value="1"/>
</dbReference>
<keyword evidence="9" id="KW-0299">Galactose metabolism</keyword>
<dbReference type="PANTHER" id="PTHR10457:SF7">
    <property type="entry name" value="GALACTOKINASE-RELATED"/>
    <property type="match status" value="1"/>
</dbReference>
<sequence>MDDLVKRAREVFRLRFGGDPDAVWAAPGRINLLGEHTDYNDGFVLPHAIPYYTVAAVSKAGSPTWRVHSDGIPQTSTFGLGRVGGKDRPADAVTDWSAYVAGIVWSLREHEAVEIGGARIAIVSDVPVGAGVSSSAALEMAVLGALCDIYEVDLEPRRAVLAAQRAENEYVGVPTGILDQTASLMSRENHALFMDCRTQSIEELPFDLEGTGYRMLLIDSRAPHRHVDNEYADRRRDCERAAALLGVESLRDVGDHSYFDLPDLVLRRRVRHIVTENHRVRDAAEVLRAGAEDIPLLLGYLFNESHQSMMVDYEITVPEIDHLVAAALRAGAVGARMTGGGFGGSVIAIVGEDDAEAVCDAIATSAVERDFPEPVFRTCYPAPGAYRIDIT</sequence>
<dbReference type="HOGENOM" id="CLU_017814_2_1_11"/>
<dbReference type="InterPro" id="IPR020568">
    <property type="entry name" value="Ribosomal_Su5_D2-typ_SF"/>
</dbReference>
<evidence type="ECO:0000256" key="8">
    <source>
        <dbReference type="ARBA" id="ARBA00022842"/>
    </source>
</evidence>
<dbReference type="EMBL" id="CP001778">
    <property type="protein sequence ID" value="ADD40603.1"/>
    <property type="molecule type" value="Genomic_DNA"/>
</dbReference>
<dbReference type="InterPro" id="IPR013750">
    <property type="entry name" value="GHMP_kinase_C_dom"/>
</dbReference>
<feature type="domain" description="Galactokinase N-terminal" evidence="14">
    <location>
        <begin position="11"/>
        <end position="59"/>
    </location>
</feature>
<feature type="domain" description="GHMP kinase C-terminal" evidence="13">
    <location>
        <begin position="301"/>
        <end position="363"/>
    </location>
</feature>
<dbReference type="SUPFAM" id="SSF54211">
    <property type="entry name" value="Ribosomal protein S5 domain 2-like"/>
    <property type="match status" value="1"/>
</dbReference>
<evidence type="ECO:0000256" key="2">
    <source>
        <dbReference type="ARBA" id="ARBA00022490"/>
    </source>
</evidence>
<dbReference type="Gene3D" id="3.30.230.10">
    <property type="match status" value="1"/>
</dbReference>
<keyword evidence="4" id="KW-0479">Metal-binding</keyword>
<dbReference type="PANTHER" id="PTHR10457">
    <property type="entry name" value="MEVALONATE KINASE/GALACTOKINASE"/>
    <property type="match status" value="1"/>
</dbReference>
<dbReference type="Pfam" id="PF00288">
    <property type="entry name" value="GHMP_kinases_N"/>
    <property type="match status" value="1"/>
</dbReference>
<dbReference type="eggNOG" id="COG0153">
    <property type="taxonomic scope" value="Bacteria"/>
</dbReference>
<dbReference type="AlphaFoldDB" id="D3Q8Z4"/>
<dbReference type="InterPro" id="IPR036554">
    <property type="entry name" value="GHMP_kinase_C_sf"/>
</dbReference>
<evidence type="ECO:0000256" key="9">
    <source>
        <dbReference type="ARBA" id="ARBA00023144"/>
    </source>
</evidence>
<dbReference type="InterPro" id="IPR006204">
    <property type="entry name" value="GHMP_kinase_N_dom"/>
</dbReference>
<dbReference type="SUPFAM" id="SSF55060">
    <property type="entry name" value="GHMP Kinase, C-terminal domain"/>
    <property type="match status" value="1"/>
</dbReference>
<dbReference type="EC" id="2.7.1.6" evidence="11"/>
<protein>
    <recommendedName>
        <fullName evidence="11">Galactokinase</fullName>
        <ecNumber evidence="11">2.7.1.6</ecNumber>
    </recommendedName>
</protein>
<evidence type="ECO:0000256" key="5">
    <source>
        <dbReference type="ARBA" id="ARBA00022741"/>
    </source>
</evidence>
<name>D3Q8Z4_STANL</name>
<evidence type="ECO:0000256" key="10">
    <source>
        <dbReference type="ARBA" id="ARBA00023277"/>
    </source>
</evidence>
<dbReference type="InterPro" id="IPR019539">
    <property type="entry name" value="GalKase_N"/>
</dbReference>
<dbReference type="GO" id="GO:0046872">
    <property type="term" value="F:metal ion binding"/>
    <property type="evidence" value="ECO:0007669"/>
    <property type="project" value="UniProtKB-KW"/>
</dbReference>
<evidence type="ECO:0000256" key="3">
    <source>
        <dbReference type="ARBA" id="ARBA00022679"/>
    </source>
</evidence>
<dbReference type="Gene3D" id="3.30.70.890">
    <property type="entry name" value="GHMP kinase, C-terminal domain"/>
    <property type="match status" value="1"/>
</dbReference>
<keyword evidence="3" id="KW-0808">Transferase</keyword>
<dbReference type="RefSeq" id="WP_013016174.1">
    <property type="nucleotide sequence ID" value="NC_013947.1"/>
</dbReference>
<keyword evidence="6 15" id="KW-0418">Kinase</keyword>
<dbReference type="GO" id="GO:0005524">
    <property type="term" value="F:ATP binding"/>
    <property type="evidence" value="ECO:0007669"/>
    <property type="project" value="UniProtKB-UniRule"/>
</dbReference>
<evidence type="ECO:0000256" key="4">
    <source>
        <dbReference type="ARBA" id="ARBA00022723"/>
    </source>
</evidence>
<evidence type="ECO:0000256" key="6">
    <source>
        <dbReference type="ARBA" id="ARBA00022777"/>
    </source>
</evidence>
<dbReference type="GO" id="GO:0004335">
    <property type="term" value="F:galactokinase activity"/>
    <property type="evidence" value="ECO:0007669"/>
    <property type="project" value="UniProtKB-UniRule"/>
</dbReference>
<evidence type="ECO:0000259" key="14">
    <source>
        <dbReference type="Pfam" id="PF10509"/>
    </source>
</evidence>
<accession>D3Q8Z4</accession>
<comment type="similarity">
    <text evidence="1">Belongs to the GHMP kinase family. GalK subfamily.</text>
</comment>
<dbReference type="InterPro" id="IPR006206">
    <property type="entry name" value="Mevalonate/galactokinase"/>
</dbReference>
<dbReference type="OrthoDB" id="250531at2"/>
<keyword evidence="10" id="KW-0119">Carbohydrate metabolism</keyword>
<keyword evidence="16" id="KW-1185">Reference proteome</keyword>
<dbReference type="PRINTS" id="PR00959">
    <property type="entry name" value="MEVGALKINASE"/>
</dbReference>
<dbReference type="KEGG" id="sna:Snas_0892"/>
<dbReference type="InterPro" id="IPR014721">
    <property type="entry name" value="Ribsml_uS5_D2-typ_fold_subgr"/>
</dbReference>
<evidence type="ECO:0000256" key="1">
    <source>
        <dbReference type="ARBA" id="ARBA00006566"/>
    </source>
</evidence>
<evidence type="ECO:0000256" key="7">
    <source>
        <dbReference type="ARBA" id="ARBA00022840"/>
    </source>
</evidence>
<evidence type="ECO:0000259" key="13">
    <source>
        <dbReference type="Pfam" id="PF08544"/>
    </source>
</evidence>
<dbReference type="PRINTS" id="PR00473">
    <property type="entry name" value="GALCTOKINASE"/>
</dbReference>
<keyword evidence="5" id="KW-0547">Nucleotide-binding</keyword>
<evidence type="ECO:0000259" key="12">
    <source>
        <dbReference type="Pfam" id="PF00288"/>
    </source>
</evidence>
<proteinExistence type="inferred from homology"/>
<feature type="domain" description="GHMP kinase N-terminal" evidence="12">
    <location>
        <begin position="99"/>
        <end position="186"/>
    </location>
</feature>
<keyword evidence="2" id="KW-0963">Cytoplasm</keyword>
<dbReference type="Pfam" id="PF08544">
    <property type="entry name" value="GHMP_kinases_C"/>
    <property type="match status" value="1"/>
</dbReference>
<evidence type="ECO:0000313" key="16">
    <source>
        <dbReference type="Proteomes" id="UP000000844"/>
    </source>
</evidence>
<dbReference type="InterPro" id="IPR000705">
    <property type="entry name" value="Galactokinase"/>
</dbReference>
<dbReference type="NCBIfam" id="TIGR00131">
    <property type="entry name" value="gal_kin"/>
    <property type="match status" value="1"/>
</dbReference>
<evidence type="ECO:0000256" key="11">
    <source>
        <dbReference type="NCBIfam" id="TIGR00131"/>
    </source>
</evidence>
<dbReference type="PIRSF" id="PIRSF000530">
    <property type="entry name" value="Galactokinase"/>
    <property type="match status" value="1"/>
</dbReference>
<dbReference type="GO" id="GO:0005829">
    <property type="term" value="C:cytosol"/>
    <property type="evidence" value="ECO:0007669"/>
    <property type="project" value="TreeGrafter"/>
</dbReference>
<organism evidence="15 16">
    <name type="scientific">Stackebrandtia nassauensis (strain DSM 44728 / CIP 108903 / NRRL B-16338 / NBRC 102104 / LLR-40K-21)</name>
    <dbReference type="NCBI Taxonomy" id="446470"/>
    <lineage>
        <taxon>Bacteria</taxon>
        <taxon>Bacillati</taxon>
        <taxon>Actinomycetota</taxon>
        <taxon>Actinomycetes</taxon>
        <taxon>Glycomycetales</taxon>
        <taxon>Glycomycetaceae</taxon>
        <taxon>Stackebrandtia</taxon>
    </lineage>
</organism>
<dbReference type="STRING" id="446470.Snas_0892"/>
<dbReference type="FunFam" id="3.30.70.890:FF:000001">
    <property type="entry name" value="Galactokinase"/>
    <property type="match status" value="1"/>
</dbReference>
<dbReference type="Proteomes" id="UP000000844">
    <property type="component" value="Chromosome"/>
</dbReference>
<dbReference type="GO" id="GO:0006012">
    <property type="term" value="P:galactose metabolic process"/>
    <property type="evidence" value="ECO:0007669"/>
    <property type="project" value="UniProtKB-UniRule"/>
</dbReference>
<keyword evidence="8" id="KW-0460">Magnesium</keyword>
<gene>
    <name evidence="15" type="ordered locus">Snas_0892</name>
</gene>
<evidence type="ECO:0000313" key="15">
    <source>
        <dbReference type="EMBL" id="ADD40603.1"/>
    </source>
</evidence>
<dbReference type="Pfam" id="PF10509">
    <property type="entry name" value="GalKase_gal_bdg"/>
    <property type="match status" value="1"/>
</dbReference>
<reference evidence="15 16" key="1">
    <citation type="journal article" date="2009" name="Stand. Genomic Sci.">
        <title>Complete genome sequence of Stackebrandtia nassauensis type strain (LLR-40K-21).</title>
        <authorList>
            <person name="Munk C."/>
            <person name="Lapidus A."/>
            <person name="Copeland A."/>
            <person name="Jando M."/>
            <person name="Mayilraj S."/>
            <person name="Glavina Del Rio T."/>
            <person name="Nolan M."/>
            <person name="Chen F."/>
            <person name="Lucas S."/>
            <person name="Tice H."/>
            <person name="Cheng J.F."/>
            <person name="Han C."/>
            <person name="Detter J.C."/>
            <person name="Bruce D."/>
            <person name="Goodwin L."/>
            <person name="Chain P."/>
            <person name="Pitluck S."/>
            <person name="Goker M."/>
            <person name="Ovchinikova G."/>
            <person name="Pati A."/>
            <person name="Ivanova N."/>
            <person name="Mavromatis K."/>
            <person name="Chen A."/>
            <person name="Palaniappan K."/>
            <person name="Land M."/>
            <person name="Hauser L."/>
            <person name="Chang Y.J."/>
            <person name="Jeffries C.D."/>
            <person name="Bristow J."/>
            <person name="Eisen J.A."/>
            <person name="Markowitz V."/>
            <person name="Hugenholtz P."/>
            <person name="Kyrpides N.C."/>
            <person name="Klenk H.P."/>
        </authorList>
    </citation>
    <scope>NUCLEOTIDE SEQUENCE [LARGE SCALE GENOMIC DNA]</scope>
    <source>
        <strain evidence="16">DSM 44728 / CIP 108903 / NRRL B-16338 / NBRC 102104 / LLR-40K-21</strain>
    </source>
</reference>